<keyword evidence="2" id="KW-1185">Reference proteome</keyword>
<sequence length="282" mass="32163">MILATELFSCDSNSVSLQEIWQQTVHINLGNGRESIMPLYKATRLNASSRLDLSKIGFLKENPLIRPTFAESMQLYSIYLSSSTHTEFQEKSGIEENSKTFATFLPWHISNKTCPKCQGLMAMKFCTRSDHKLRPDNTYYNNLFVCHQCGVTEHSQTGEHKWQCDCPLCLEEKAKILDKQNSIPQKNTDNGTISDEVFDSILDAIRDVKPAKGFSMENAVQTLLRQNQKLKKKISDMESRTNLIQGVLIDRLTMKESLVLSEFLEGRISEQELSTKMNIKPL</sequence>
<accession>A0A066ZR14</accession>
<comment type="caution">
    <text evidence="1">The sequence shown here is derived from an EMBL/GenBank/DDBJ whole genome shotgun (WGS) entry which is preliminary data.</text>
</comment>
<proteinExistence type="predicted"/>
<organism evidence="1 2">
    <name type="scientific">Hydrogenovibrio marinus</name>
    <dbReference type="NCBI Taxonomy" id="28885"/>
    <lineage>
        <taxon>Bacteria</taxon>
        <taxon>Pseudomonadati</taxon>
        <taxon>Pseudomonadota</taxon>
        <taxon>Gammaproteobacteria</taxon>
        <taxon>Thiotrichales</taxon>
        <taxon>Piscirickettsiaceae</taxon>
        <taxon>Hydrogenovibrio</taxon>
    </lineage>
</organism>
<dbReference type="Proteomes" id="UP000027341">
    <property type="component" value="Unassembled WGS sequence"/>
</dbReference>
<dbReference type="EMBL" id="JMIU01000002">
    <property type="protein sequence ID" value="KDN94669.1"/>
    <property type="molecule type" value="Genomic_DNA"/>
</dbReference>
<gene>
    <name evidence="1" type="ORF">EI16_12280</name>
</gene>
<evidence type="ECO:0000313" key="1">
    <source>
        <dbReference type="EMBL" id="KDN94669.1"/>
    </source>
</evidence>
<dbReference type="AlphaFoldDB" id="A0A066ZR14"/>
<protein>
    <submittedName>
        <fullName evidence="1">Uncharacterized protein</fullName>
    </submittedName>
</protein>
<name>A0A066ZR14_HYDMR</name>
<reference evidence="1 2" key="1">
    <citation type="submission" date="2014-04" db="EMBL/GenBank/DDBJ databases">
        <title>Draft genome sequence of Hydrogenovibrio marinus MH-110, a model organism for aerobic H2 metabolism.</title>
        <authorList>
            <person name="Cha H.J."/>
            <person name="Jo B.H."/>
            <person name="Hwang B.H."/>
        </authorList>
    </citation>
    <scope>NUCLEOTIDE SEQUENCE [LARGE SCALE GENOMIC DNA]</scope>
    <source>
        <strain evidence="1 2">MH-110</strain>
    </source>
</reference>
<dbReference type="STRING" id="28885.EI16_12280"/>
<evidence type="ECO:0000313" key="2">
    <source>
        <dbReference type="Proteomes" id="UP000027341"/>
    </source>
</evidence>